<dbReference type="RefSeq" id="WP_071972457.1">
    <property type="nucleotide sequence ID" value="NZ_CP018076.1"/>
</dbReference>
<dbReference type="PROSITE" id="PS50885">
    <property type="entry name" value="HAMP"/>
    <property type="match status" value="2"/>
</dbReference>
<feature type="domain" description="HAMP" evidence="7">
    <location>
        <begin position="198"/>
        <end position="251"/>
    </location>
</feature>
<dbReference type="SUPFAM" id="SSF58104">
    <property type="entry name" value="Methyl-accepting chemotaxis protein (MCP) signaling domain"/>
    <property type="match status" value="1"/>
</dbReference>
<evidence type="ECO:0000256" key="4">
    <source>
        <dbReference type="PROSITE-ProRule" id="PRU00284"/>
    </source>
</evidence>
<gene>
    <name evidence="8" type="ORF">BOO69_12425</name>
</gene>
<dbReference type="AlphaFoldDB" id="A0A1J0WIY2"/>
<evidence type="ECO:0000259" key="6">
    <source>
        <dbReference type="PROSITE" id="PS50111"/>
    </source>
</evidence>
<dbReference type="GO" id="GO:0016020">
    <property type="term" value="C:membrane"/>
    <property type="evidence" value="ECO:0007669"/>
    <property type="project" value="UniProtKB-SubCell"/>
</dbReference>
<protein>
    <recommendedName>
        <fullName evidence="10">HAMP domain-containing protein</fullName>
    </recommendedName>
</protein>
<evidence type="ECO:0000256" key="5">
    <source>
        <dbReference type="SAM" id="Phobius"/>
    </source>
</evidence>
<dbReference type="Proteomes" id="UP000181897">
    <property type="component" value="Chromosome"/>
</dbReference>
<dbReference type="PROSITE" id="PS50111">
    <property type="entry name" value="CHEMOTAXIS_TRANSDUC_2"/>
    <property type="match status" value="1"/>
</dbReference>
<keyword evidence="5" id="KW-0812">Transmembrane</keyword>
<proteinExistence type="inferred from homology"/>
<dbReference type="PANTHER" id="PTHR43531">
    <property type="entry name" value="PROTEIN ICFG"/>
    <property type="match status" value="1"/>
</dbReference>
<organism evidence="8 9">
    <name type="scientific">Sulfitobacter alexandrii</name>
    <dbReference type="NCBI Taxonomy" id="1917485"/>
    <lineage>
        <taxon>Bacteria</taxon>
        <taxon>Pseudomonadati</taxon>
        <taxon>Pseudomonadota</taxon>
        <taxon>Alphaproteobacteria</taxon>
        <taxon>Rhodobacterales</taxon>
        <taxon>Roseobacteraceae</taxon>
        <taxon>Sulfitobacter</taxon>
    </lineage>
</organism>
<dbReference type="EMBL" id="CP018076">
    <property type="protein sequence ID" value="APE44118.1"/>
    <property type="molecule type" value="Genomic_DNA"/>
</dbReference>
<dbReference type="GO" id="GO:0007165">
    <property type="term" value="P:signal transduction"/>
    <property type="evidence" value="ECO:0007669"/>
    <property type="project" value="UniProtKB-KW"/>
</dbReference>
<sequence>MSEPVTKKDRVKFLHSLFFKTALVVAICTICVVTAIEIINARSAKHRLHQAILERATEVTDLLALQVGGAMKFRNIEALDQIVSGSLAKSQPDALDAVTVDADGAPLQSETRGQVDPEMLALATDAVAAQEIRIDTNRLIVAMPVLFGGEEQPIGAIATRWTDEFLMADYAASALKSLLAGMVALLCALVGISYLLHRLISTPLRGLGRSMKGVARGDYDSAVPYSDRRDEIGVMAAQLDALRAVLLRAREAANETAFKSAAFVGSSARLMMVDTDFRVIFANPACEEMMTANRSAMADVWPGMTGETLVNADLRAFAPLRDAISRAERTGTSAGSEPVSEMVKVGDRLLKITMSLAEGADGEWIGWVIEWADRTQAQRDSALTQALDAQQVVIEYDLNGKIRGANQNLLDLIGGTLEDTGKHNLSSMFANNLEGDSDGRKFVAQLLGGEPTQGRFNVFSSHAQRSYIIDGSFVTLEDHRGQPHRLIFIGTDVSAEDEAMRAAEAERERNAAEQARVVTALGEVLNRLAEGDLETEFSVDVPPAYEKLRSDFNGTVRALREAMSAVMHNAESIRNETAEITSAADDLSRRTEKQAATLEETAAALDELTVSVRSAAEGADDASTMSSEAQKNAQRGGEIARQAIAAMDAIRTSSQEISKITSVIDDIAFQTNLLALNAGVEAARAGEAGRGFAVVATEVRALAQRSSDAAREINALISSSGEQVSQGVDLVDRTGTALAAIVTSVSEISNRVSDIATSAREQSSGLAEINTAVNELDHVTQQNAAMFEETTAASHALTAEADALAAAVGRFRIGRENAPPTAPRTASAPMPVTAPRAAVPVMQGNAALDMATDTEADGWEEF</sequence>
<dbReference type="KEGG" id="suam:BOO69_12425"/>
<dbReference type="SUPFAM" id="SSF55785">
    <property type="entry name" value="PYP-like sensor domain (PAS domain)"/>
    <property type="match status" value="1"/>
</dbReference>
<keyword evidence="9" id="KW-1185">Reference proteome</keyword>
<comment type="subcellular location">
    <subcellularLocation>
        <location evidence="1">Membrane</location>
    </subcellularLocation>
</comment>
<dbReference type="SMART" id="SM00283">
    <property type="entry name" value="MA"/>
    <property type="match status" value="1"/>
</dbReference>
<dbReference type="SUPFAM" id="SSF158472">
    <property type="entry name" value="HAMP domain-like"/>
    <property type="match status" value="1"/>
</dbReference>
<feature type="domain" description="HAMP" evidence="7">
    <location>
        <begin position="512"/>
        <end position="564"/>
    </location>
</feature>
<dbReference type="Pfam" id="PF00015">
    <property type="entry name" value="MCPsignal"/>
    <property type="match status" value="1"/>
</dbReference>
<reference evidence="8 9" key="1">
    <citation type="submission" date="2016-11" db="EMBL/GenBank/DDBJ databases">
        <title>Complete genome sequence of Sulfitobacter sp. AM1-D1, a toxic bacteria associated with marine dinoflagellate Alexandrium minutum in East China Sea.</title>
        <authorList>
            <person name="Yang Q."/>
            <person name="Zhang X."/>
            <person name="Tian X."/>
        </authorList>
    </citation>
    <scope>NUCLEOTIDE SEQUENCE [LARGE SCALE GENOMIC DNA]</scope>
    <source>
        <strain evidence="8 9">AM1-D1</strain>
    </source>
</reference>
<dbReference type="OrthoDB" id="354287at2"/>
<feature type="transmembrane region" description="Helical" evidence="5">
    <location>
        <begin position="177"/>
        <end position="196"/>
    </location>
</feature>
<dbReference type="InterPro" id="IPR003660">
    <property type="entry name" value="HAMP_dom"/>
</dbReference>
<feature type="domain" description="Methyl-accepting transducer" evidence="6">
    <location>
        <begin position="569"/>
        <end position="798"/>
    </location>
</feature>
<dbReference type="Pfam" id="PF00672">
    <property type="entry name" value="HAMP"/>
    <property type="match status" value="1"/>
</dbReference>
<evidence type="ECO:0000313" key="9">
    <source>
        <dbReference type="Proteomes" id="UP000181897"/>
    </source>
</evidence>
<keyword evidence="5" id="KW-0472">Membrane</keyword>
<dbReference type="InterPro" id="IPR035965">
    <property type="entry name" value="PAS-like_dom_sf"/>
</dbReference>
<dbReference type="FunFam" id="1.10.287.950:FF:000001">
    <property type="entry name" value="Methyl-accepting chemotaxis sensory transducer"/>
    <property type="match status" value="1"/>
</dbReference>
<dbReference type="Gene3D" id="6.10.340.10">
    <property type="match status" value="1"/>
</dbReference>
<name>A0A1J0WIY2_9RHOB</name>
<feature type="transmembrane region" description="Helical" evidence="5">
    <location>
        <begin position="17"/>
        <end position="39"/>
    </location>
</feature>
<dbReference type="InterPro" id="IPR004089">
    <property type="entry name" value="MCPsignal_dom"/>
</dbReference>
<dbReference type="STRING" id="1917485.BOO69_12425"/>
<evidence type="ECO:0000313" key="8">
    <source>
        <dbReference type="EMBL" id="APE44118.1"/>
    </source>
</evidence>
<evidence type="ECO:0000256" key="1">
    <source>
        <dbReference type="ARBA" id="ARBA00004370"/>
    </source>
</evidence>
<dbReference type="CDD" id="cd11386">
    <property type="entry name" value="MCP_signal"/>
    <property type="match status" value="1"/>
</dbReference>
<evidence type="ECO:0000259" key="7">
    <source>
        <dbReference type="PROSITE" id="PS50885"/>
    </source>
</evidence>
<comment type="similarity">
    <text evidence="3">Belongs to the methyl-accepting chemotaxis (MCP) protein family.</text>
</comment>
<evidence type="ECO:0000256" key="3">
    <source>
        <dbReference type="ARBA" id="ARBA00029447"/>
    </source>
</evidence>
<dbReference type="Gene3D" id="1.10.287.950">
    <property type="entry name" value="Methyl-accepting chemotaxis protein"/>
    <property type="match status" value="1"/>
</dbReference>
<keyword evidence="4" id="KW-0807">Transducer</keyword>
<evidence type="ECO:0000256" key="2">
    <source>
        <dbReference type="ARBA" id="ARBA00022500"/>
    </source>
</evidence>
<dbReference type="Gene3D" id="3.30.450.20">
    <property type="entry name" value="PAS domain"/>
    <property type="match status" value="2"/>
</dbReference>
<dbReference type="GO" id="GO:0006935">
    <property type="term" value="P:chemotaxis"/>
    <property type="evidence" value="ECO:0007669"/>
    <property type="project" value="UniProtKB-KW"/>
</dbReference>
<keyword evidence="5" id="KW-1133">Transmembrane helix</keyword>
<dbReference type="PANTHER" id="PTHR43531:SF11">
    <property type="entry name" value="METHYL-ACCEPTING CHEMOTAXIS PROTEIN 3"/>
    <property type="match status" value="1"/>
</dbReference>
<accession>A0A1J0WIY2</accession>
<evidence type="ECO:0008006" key="10">
    <source>
        <dbReference type="Google" id="ProtNLM"/>
    </source>
</evidence>
<keyword evidence="2" id="KW-0145">Chemotaxis</keyword>
<dbReference type="CDD" id="cd06225">
    <property type="entry name" value="HAMP"/>
    <property type="match status" value="1"/>
</dbReference>
<dbReference type="InterPro" id="IPR051310">
    <property type="entry name" value="MCP_chemotaxis"/>
</dbReference>
<dbReference type="SMART" id="SM00304">
    <property type="entry name" value="HAMP"/>
    <property type="match status" value="2"/>
</dbReference>